<comment type="caution">
    <text evidence="2">The sequence shown here is derived from an EMBL/GenBank/DDBJ whole genome shotgun (WGS) entry which is preliminary data.</text>
</comment>
<feature type="compositionally biased region" description="Low complexity" evidence="1">
    <location>
        <begin position="64"/>
        <end position="73"/>
    </location>
</feature>
<protein>
    <submittedName>
        <fullName evidence="2">Uncharacterized protein</fullName>
    </submittedName>
</protein>
<accession>A0A9N7TUC1</accession>
<organism evidence="2 3">
    <name type="scientific">Pleuronectes platessa</name>
    <name type="common">European plaice</name>
    <dbReference type="NCBI Taxonomy" id="8262"/>
    <lineage>
        <taxon>Eukaryota</taxon>
        <taxon>Metazoa</taxon>
        <taxon>Chordata</taxon>
        <taxon>Craniata</taxon>
        <taxon>Vertebrata</taxon>
        <taxon>Euteleostomi</taxon>
        <taxon>Actinopterygii</taxon>
        <taxon>Neopterygii</taxon>
        <taxon>Teleostei</taxon>
        <taxon>Neoteleostei</taxon>
        <taxon>Acanthomorphata</taxon>
        <taxon>Carangaria</taxon>
        <taxon>Pleuronectiformes</taxon>
        <taxon>Pleuronectoidei</taxon>
        <taxon>Pleuronectidae</taxon>
        <taxon>Pleuronectes</taxon>
    </lineage>
</organism>
<feature type="region of interest" description="Disordered" evidence="1">
    <location>
        <begin position="56"/>
        <end position="77"/>
    </location>
</feature>
<proteinExistence type="predicted"/>
<keyword evidence="3" id="KW-1185">Reference proteome</keyword>
<evidence type="ECO:0000256" key="1">
    <source>
        <dbReference type="SAM" id="MobiDB-lite"/>
    </source>
</evidence>
<dbReference type="EMBL" id="CADEAL010000361">
    <property type="protein sequence ID" value="CAB1419062.1"/>
    <property type="molecule type" value="Genomic_DNA"/>
</dbReference>
<sequence>MRGVGNGGGEAETEHDKRDLTQFFARASSKKRVMSSSPEKRQCWADACWEMTGSSLSLTEAGENRQNNSPSNPLRRRRMISTFDVRSQRLEAVPTQQGVHGACGGIYPKERPKVFRGAREPITFM</sequence>
<gene>
    <name evidence="2" type="ORF">PLEPLA_LOCUS6890</name>
</gene>
<evidence type="ECO:0000313" key="3">
    <source>
        <dbReference type="Proteomes" id="UP001153269"/>
    </source>
</evidence>
<name>A0A9N7TUC1_PLEPL</name>
<feature type="region of interest" description="Disordered" evidence="1">
    <location>
        <begin position="1"/>
        <end position="21"/>
    </location>
</feature>
<reference evidence="2" key="1">
    <citation type="submission" date="2020-03" db="EMBL/GenBank/DDBJ databases">
        <authorList>
            <person name="Weist P."/>
        </authorList>
    </citation>
    <scope>NUCLEOTIDE SEQUENCE</scope>
</reference>
<dbReference type="AlphaFoldDB" id="A0A9N7TUC1"/>
<evidence type="ECO:0000313" key="2">
    <source>
        <dbReference type="EMBL" id="CAB1419062.1"/>
    </source>
</evidence>
<feature type="compositionally biased region" description="Gly residues" evidence="1">
    <location>
        <begin position="1"/>
        <end position="10"/>
    </location>
</feature>
<dbReference type="Proteomes" id="UP001153269">
    <property type="component" value="Unassembled WGS sequence"/>
</dbReference>